<proteinExistence type="predicted"/>
<keyword evidence="1" id="KW-0812">Transmembrane</keyword>
<keyword evidence="1" id="KW-1133">Transmembrane helix</keyword>
<feature type="transmembrane region" description="Helical" evidence="1">
    <location>
        <begin position="24"/>
        <end position="46"/>
    </location>
</feature>
<reference evidence="2 3" key="1">
    <citation type="submission" date="2016-10" db="EMBL/GenBank/DDBJ databases">
        <authorList>
            <person name="de Groot N.N."/>
        </authorList>
    </citation>
    <scope>NUCLEOTIDE SEQUENCE [LARGE SCALE GENOMIC DNA]</scope>
    <source>
        <strain evidence="2 3">IBRC-M10015</strain>
    </source>
</reference>
<accession>A0A1G8Z038</accession>
<dbReference type="EMBL" id="FNFC01000017">
    <property type="protein sequence ID" value="SDK08499.1"/>
    <property type="molecule type" value="Genomic_DNA"/>
</dbReference>
<evidence type="ECO:0000256" key="1">
    <source>
        <dbReference type="SAM" id="Phobius"/>
    </source>
</evidence>
<name>A0A1G8Z038_9EURY</name>
<evidence type="ECO:0000313" key="3">
    <source>
        <dbReference type="Proteomes" id="UP000198856"/>
    </source>
</evidence>
<protein>
    <submittedName>
        <fullName evidence="2">Uncharacterized protein</fullName>
    </submittedName>
</protein>
<keyword evidence="1" id="KW-0472">Membrane</keyword>
<feature type="transmembrane region" description="Helical" evidence="1">
    <location>
        <begin position="58"/>
        <end position="80"/>
    </location>
</feature>
<keyword evidence="3" id="KW-1185">Reference proteome</keyword>
<dbReference type="AlphaFoldDB" id="A0A1G8Z038"/>
<dbReference type="Proteomes" id="UP000198856">
    <property type="component" value="Unassembled WGS sequence"/>
</dbReference>
<gene>
    <name evidence="2" type="ORF">SAMN05216226_11728</name>
</gene>
<evidence type="ECO:0000313" key="2">
    <source>
        <dbReference type="EMBL" id="SDK08499.1"/>
    </source>
</evidence>
<organism evidence="2 3">
    <name type="scientific">Halovenus aranensis</name>
    <dbReference type="NCBI Taxonomy" id="890420"/>
    <lineage>
        <taxon>Archaea</taxon>
        <taxon>Methanobacteriati</taxon>
        <taxon>Methanobacteriota</taxon>
        <taxon>Stenosarchaea group</taxon>
        <taxon>Halobacteria</taxon>
        <taxon>Halobacteriales</taxon>
        <taxon>Haloarculaceae</taxon>
        <taxon>Halovenus</taxon>
    </lineage>
</organism>
<dbReference type="RefSeq" id="WP_092704423.1">
    <property type="nucleotide sequence ID" value="NZ_FNFC01000017.1"/>
</dbReference>
<feature type="transmembrane region" description="Helical" evidence="1">
    <location>
        <begin position="92"/>
        <end position="117"/>
    </location>
</feature>
<dbReference type="STRING" id="890420.SAMN05216226_11728"/>
<sequence length="120" mass="12924">MSENVQSDGDLPDREGRPLEVYEWGGGIAAGLGFFLTPFVTAFPVLYCALKIRAEKPLAATGIGVAYLGTFVFWSGFLFGDQATKIFENSSAQVLSIGIAFLLIIILPVAGFVGYLLSRR</sequence>